<evidence type="ECO:0000313" key="7">
    <source>
        <dbReference type="EMBL" id="KAJ1101342.1"/>
    </source>
</evidence>
<dbReference type="AlphaFoldDB" id="A0AAV7MFT1"/>
<dbReference type="PANTHER" id="PTHR13055">
    <property type="entry name" value="TUMOR ENDOTHELIAL MARKER 7 RELATED"/>
    <property type="match status" value="1"/>
</dbReference>
<keyword evidence="4" id="KW-0732">Signal</keyword>
<evidence type="ECO:0000256" key="6">
    <source>
        <dbReference type="SAM" id="MobiDB-lite"/>
    </source>
</evidence>
<evidence type="ECO:0000256" key="4">
    <source>
        <dbReference type="ARBA" id="ARBA00022729"/>
    </source>
</evidence>
<evidence type="ECO:0000256" key="2">
    <source>
        <dbReference type="ARBA" id="ARBA00010297"/>
    </source>
</evidence>
<proteinExistence type="inferred from homology"/>
<feature type="region of interest" description="Disordered" evidence="6">
    <location>
        <begin position="38"/>
        <end position="82"/>
    </location>
</feature>
<dbReference type="Proteomes" id="UP001066276">
    <property type="component" value="Chromosome 10"/>
</dbReference>
<feature type="non-terminal residue" evidence="7">
    <location>
        <position position="118"/>
    </location>
</feature>
<name>A0AAV7MFT1_PLEWA</name>
<dbReference type="InterPro" id="IPR031152">
    <property type="entry name" value="PLXDC"/>
</dbReference>
<reference evidence="7" key="1">
    <citation type="journal article" date="2022" name="bioRxiv">
        <title>Sequencing and chromosome-scale assembly of the giantPleurodeles waltlgenome.</title>
        <authorList>
            <person name="Brown T."/>
            <person name="Elewa A."/>
            <person name="Iarovenko S."/>
            <person name="Subramanian E."/>
            <person name="Araus A.J."/>
            <person name="Petzold A."/>
            <person name="Susuki M."/>
            <person name="Suzuki K.-i.T."/>
            <person name="Hayashi T."/>
            <person name="Toyoda A."/>
            <person name="Oliveira C."/>
            <person name="Osipova E."/>
            <person name="Leigh N.D."/>
            <person name="Simon A."/>
            <person name="Yun M.H."/>
        </authorList>
    </citation>
    <scope>NUCLEOTIDE SEQUENCE</scope>
    <source>
        <strain evidence="7">20211129_DDA</strain>
        <tissue evidence="7">Liver</tissue>
    </source>
</reference>
<dbReference type="PANTHER" id="PTHR13055:SF11">
    <property type="entry name" value="PLEXIN DOMAIN-CONTAINING PROTEIN 2"/>
    <property type="match status" value="1"/>
</dbReference>
<protein>
    <submittedName>
        <fullName evidence="7">Uncharacterized protein</fullName>
    </submittedName>
</protein>
<gene>
    <name evidence="7" type="ORF">NDU88_006411</name>
</gene>
<comment type="subcellular location">
    <subcellularLocation>
        <location evidence="1">Membrane</location>
        <topology evidence="1">Single-pass type I membrane protein</topology>
    </subcellularLocation>
</comment>
<keyword evidence="5" id="KW-0472">Membrane</keyword>
<evidence type="ECO:0000256" key="1">
    <source>
        <dbReference type="ARBA" id="ARBA00004479"/>
    </source>
</evidence>
<accession>A0AAV7MFT1</accession>
<organism evidence="7 8">
    <name type="scientific">Pleurodeles waltl</name>
    <name type="common">Iberian ribbed newt</name>
    <dbReference type="NCBI Taxonomy" id="8319"/>
    <lineage>
        <taxon>Eukaryota</taxon>
        <taxon>Metazoa</taxon>
        <taxon>Chordata</taxon>
        <taxon>Craniata</taxon>
        <taxon>Vertebrata</taxon>
        <taxon>Euteleostomi</taxon>
        <taxon>Amphibia</taxon>
        <taxon>Batrachia</taxon>
        <taxon>Caudata</taxon>
        <taxon>Salamandroidea</taxon>
        <taxon>Salamandridae</taxon>
        <taxon>Pleurodelinae</taxon>
        <taxon>Pleurodeles</taxon>
    </lineage>
</organism>
<dbReference type="EMBL" id="JANPWB010000014">
    <property type="protein sequence ID" value="KAJ1101342.1"/>
    <property type="molecule type" value="Genomic_DNA"/>
</dbReference>
<sequence length="118" mass="13425">VLYTVPSGSAQVEDNVLVDLHLYSHRWKRQSESFKAVNTNRPSIGQDLSEPGGFTDLLEEGHDNNTQIEEDTDHDYYTSRTYGPLDPASRDLWVNIDQMEKDKVKIHGILSNTHRQAA</sequence>
<comment type="similarity">
    <text evidence="2">Belongs to the plexin family.</text>
</comment>
<evidence type="ECO:0000256" key="5">
    <source>
        <dbReference type="ARBA" id="ARBA00022989"/>
    </source>
</evidence>
<keyword evidence="3" id="KW-0812">Transmembrane</keyword>
<keyword evidence="5" id="KW-1133">Transmembrane helix</keyword>
<evidence type="ECO:0000256" key="3">
    <source>
        <dbReference type="ARBA" id="ARBA00022692"/>
    </source>
</evidence>
<comment type="caution">
    <text evidence="7">The sequence shown here is derived from an EMBL/GenBank/DDBJ whole genome shotgun (WGS) entry which is preliminary data.</text>
</comment>
<feature type="non-terminal residue" evidence="7">
    <location>
        <position position="1"/>
    </location>
</feature>
<keyword evidence="8" id="KW-1185">Reference proteome</keyword>
<evidence type="ECO:0000313" key="8">
    <source>
        <dbReference type="Proteomes" id="UP001066276"/>
    </source>
</evidence>
<dbReference type="GO" id="GO:0016020">
    <property type="term" value="C:membrane"/>
    <property type="evidence" value="ECO:0007669"/>
    <property type="project" value="UniProtKB-SubCell"/>
</dbReference>